<feature type="domain" description="ABC3 transporter permease C-terminal" evidence="9">
    <location>
        <begin position="277"/>
        <end position="410"/>
    </location>
</feature>
<gene>
    <name evidence="11" type="ORF">GGR36_000534</name>
</gene>
<evidence type="ECO:0000256" key="6">
    <source>
        <dbReference type="ARBA" id="ARBA00022989"/>
    </source>
</evidence>
<keyword evidence="4" id="KW-1003">Cell membrane</keyword>
<evidence type="ECO:0000313" key="11">
    <source>
        <dbReference type="EMBL" id="MBB4011226.1"/>
    </source>
</evidence>
<organism evidence="11 12">
    <name type="scientific">Niveibacterium umoris</name>
    <dbReference type="NCBI Taxonomy" id="1193620"/>
    <lineage>
        <taxon>Bacteria</taxon>
        <taxon>Pseudomonadati</taxon>
        <taxon>Pseudomonadota</taxon>
        <taxon>Betaproteobacteria</taxon>
        <taxon>Rhodocyclales</taxon>
        <taxon>Rhodocyclaceae</taxon>
        <taxon>Niveibacterium</taxon>
    </lineage>
</organism>
<dbReference type="GO" id="GO:0042953">
    <property type="term" value="P:lipoprotein transport"/>
    <property type="evidence" value="ECO:0007669"/>
    <property type="project" value="InterPro"/>
</dbReference>
<dbReference type="PANTHER" id="PTHR30489:SF0">
    <property type="entry name" value="LIPOPROTEIN-RELEASING SYSTEM TRANSMEMBRANE PROTEIN LOLE"/>
    <property type="match status" value="1"/>
</dbReference>
<keyword evidence="12" id="KW-1185">Reference proteome</keyword>
<feature type="transmembrane region" description="Helical" evidence="8">
    <location>
        <begin position="377"/>
        <end position="400"/>
    </location>
</feature>
<keyword evidence="7 8" id="KW-0472">Membrane</keyword>
<evidence type="ECO:0000256" key="7">
    <source>
        <dbReference type="ARBA" id="ARBA00023136"/>
    </source>
</evidence>
<comment type="caution">
    <text evidence="11">The sequence shown here is derived from an EMBL/GenBank/DDBJ whole genome shotgun (WGS) entry which is preliminary data.</text>
</comment>
<dbReference type="NCBIfam" id="TIGR02212">
    <property type="entry name" value="lolCE"/>
    <property type="match status" value="1"/>
</dbReference>
<keyword evidence="3" id="KW-0813">Transport</keyword>
<proteinExistence type="inferred from homology"/>
<keyword evidence="6 8" id="KW-1133">Transmembrane helix</keyword>
<dbReference type="Pfam" id="PF02687">
    <property type="entry name" value="FtsX"/>
    <property type="match status" value="1"/>
</dbReference>
<feature type="transmembrane region" description="Helical" evidence="8">
    <location>
        <begin position="318"/>
        <end position="336"/>
    </location>
</feature>
<evidence type="ECO:0000256" key="1">
    <source>
        <dbReference type="ARBA" id="ARBA00004651"/>
    </source>
</evidence>
<keyword evidence="11" id="KW-0449">Lipoprotein</keyword>
<evidence type="ECO:0000256" key="5">
    <source>
        <dbReference type="ARBA" id="ARBA00022692"/>
    </source>
</evidence>
<dbReference type="Proteomes" id="UP000561045">
    <property type="component" value="Unassembled WGS sequence"/>
</dbReference>
<evidence type="ECO:0000256" key="4">
    <source>
        <dbReference type="ARBA" id="ARBA00022475"/>
    </source>
</evidence>
<evidence type="ECO:0000259" key="10">
    <source>
        <dbReference type="Pfam" id="PF12704"/>
    </source>
</evidence>
<dbReference type="GO" id="GO:0098797">
    <property type="term" value="C:plasma membrane protein complex"/>
    <property type="evidence" value="ECO:0007669"/>
    <property type="project" value="TreeGrafter"/>
</dbReference>
<evidence type="ECO:0000256" key="2">
    <source>
        <dbReference type="ARBA" id="ARBA00005236"/>
    </source>
</evidence>
<evidence type="ECO:0000256" key="3">
    <source>
        <dbReference type="ARBA" id="ARBA00022448"/>
    </source>
</evidence>
<feature type="transmembrane region" description="Helical" evidence="8">
    <location>
        <begin position="343"/>
        <end position="365"/>
    </location>
</feature>
<comment type="subcellular location">
    <subcellularLocation>
        <location evidence="1">Cell membrane</location>
        <topology evidence="1">Multi-pass membrane protein</topology>
    </subcellularLocation>
</comment>
<dbReference type="GO" id="GO:0044874">
    <property type="term" value="P:lipoprotein localization to outer membrane"/>
    <property type="evidence" value="ECO:0007669"/>
    <property type="project" value="TreeGrafter"/>
</dbReference>
<accession>A0A840BJZ8</accession>
<name>A0A840BJZ8_9RHOO</name>
<dbReference type="Pfam" id="PF12704">
    <property type="entry name" value="MacB_PCD"/>
    <property type="match status" value="1"/>
</dbReference>
<reference evidence="11 12" key="1">
    <citation type="submission" date="2020-08" db="EMBL/GenBank/DDBJ databases">
        <title>Genomic Encyclopedia of Type Strains, Phase IV (KMG-IV): sequencing the most valuable type-strain genomes for metagenomic binning, comparative biology and taxonomic classification.</title>
        <authorList>
            <person name="Goeker M."/>
        </authorList>
    </citation>
    <scope>NUCLEOTIDE SEQUENCE [LARGE SCALE GENOMIC DNA]</scope>
    <source>
        <strain evidence="11 12">DSM 106739</strain>
    </source>
</reference>
<feature type="transmembrane region" description="Helical" evidence="8">
    <location>
        <begin position="24"/>
        <end position="50"/>
    </location>
</feature>
<protein>
    <submittedName>
        <fullName evidence="11">Lipoprotein-releasing system permease protein</fullName>
    </submittedName>
</protein>
<dbReference type="RefSeq" id="WP_183631596.1">
    <property type="nucleotide sequence ID" value="NZ_BAABLE010000011.1"/>
</dbReference>
<dbReference type="InterPro" id="IPR025857">
    <property type="entry name" value="MacB_PCD"/>
</dbReference>
<feature type="transmembrane region" description="Helical" evidence="8">
    <location>
        <begin position="274"/>
        <end position="298"/>
    </location>
</feature>
<comment type="similarity">
    <text evidence="2">Belongs to the ABC-4 integral membrane protein family. LolC/E subfamily.</text>
</comment>
<sequence>MNYELLIGLRYVRARRRAAGRNSFISFISMVSMLGIALGVAALIVVLSVMNGFQRELRTRILGVAAHAQVVAYEGDLQNWQEAAKIAAAYPGVKAVAPFVQQQGMLSLGESVRGTLVRGVLPDAEDRVADFAKNMKAGKLTDLKPGEFGIILGAELAKAMGVMPGEKVTLIAPTGLVTPAAILPRLKQFTVVGVFEVGMYEYDVGLALIHMQDAQTLYRMGEGVSGVRLALNDLYAAPAVARGLLSKLDPSIGVSDWTRSHANFFRAVQIEKNVMFIILSLIVAVAAFNIVSTLVMAVQDKQADIAILRTLGASPKSIMTIFVIQGAIMGLIGLGIGVTGGVLLALNVGVVVPAIEHAFGVQFLAKDVYFISELPSQLLWSDVITITVLAFSVTLFATLYPSWRAARTNPAEALRYE</sequence>
<evidence type="ECO:0000256" key="8">
    <source>
        <dbReference type="SAM" id="Phobius"/>
    </source>
</evidence>
<dbReference type="AlphaFoldDB" id="A0A840BJZ8"/>
<dbReference type="InterPro" id="IPR003838">
    <property type="entry name" value="ABC3_permease_C"/>
</dbReference>
<evidence type="ECO:0000313" key="12">
    <source>
        <dbReference type="Proteomes" id="UP000561045"/>
    </source>
</evidence>
<dbReference type="InterPro" id="IPR011925">
    <property type="entry name" value="LolCE_TM"/>
</dbReference>
<keyword evidence="5 8" id="KW-0812">Transmembrane</keyword>
<feature type="domain" description="MacB-like periplasmic core" evidence="10">
    <location>
        <begin position="29"/>
        <end position="241"/>
    </location>
</feature>
<dbReference type="InterPro" id="IPR051447">
    <property type="entry name" value="Lipoprotein-release_system"/>
</dbReference>
<dbReference type="EMBL" id="JACIET010000001">
    <property type="protein sequence ID" value="MBB4011226.1"/>
    <property type="molecule type" value="Genomic_DNA"/>
</dbReference>
<dbReference type="PANTHER" id="PTHR30489">
    <property type="entry name" value="LIPOPROTEIN-RELEASING SYSTEM TRANSMEMBRANE PROTEIN LOLE"/>
    <property type="match status" value="1"/>
</dbReference>
<evidence type="ECO:0000259" key="9">
    <source>
        <dbReference type="Pfam" id="PF02687"/>
    </source>
</evidence>